<proteinExistence type="predicted"/>
<dbReference type="InterPro" id="IPR000994">
    <property type="entry name" value="Pept_M24"/>
</dbReference>
<evidence type="ECO:0000313" key="6">
    <source>
        <dbReference type="Proteomes" id="UP000287171"/>
    </source>
</evidence>
<dbReference type="GO" id="GO:0008235">
    <property type="term" value="F:metalloexopeptidase activity"/>
    <property type="evidence" value="ECO:0007669"/>
    <property type="project" value="UniProtKB-ARBA"/>
</dbReference>
<gene>
    <name evidence="5" type="ORF">KDA_08820</name>
</gene>
<dbReference type="PANTHER" id="PTHR46112">
    <property type="entry name" value="AMINOPEPTIDASE"/>
    <property type="match status" value="1"/>
</dbReference>
<dbReference type="OrthoDB" id="9806388at2"/>
<accession>A0A402B241</accession>
<feature type="domain" description="Peptidase M24" evidence="3">
    <location>
        <begin position="143"/>
        <end position="349"/>
    </location>
</feature>
<dbReference type="PRINTS" id="PR00599">
    <property type="entry name" value="MAPEPTIDASE"/>
</dbReference>
<evidence type="ECO:0000313" key="5">
    <source>
        <dbReference type="EMBL" id="GCE25398.1"/>
    </source>
</evidence>
<dbReference type="PANTHER" id="PTHR46112:SF3">
    <property type="entry name" value="AMINOPEPTIDASE YPDF"/>
    <property type="match status" value="1"/>
</dbReference>
<dbReference type="CDD" id="cd01092">
    <property type="entry name" value="APP-like"/>
    <property type="match status" value="1"/>
</dbReference>
<dbReference type="SUPFAM" id="SSF53092">
    <property type="entry name" value="Creatinase/prolidase N-terminal domain"/>
    <property type="match status" value="1"/>
</dbReference>
<dbReference type="Gene3D" id="3.90.230.10">
    <property type="entry name" value="Creatinase/methionine aminopeptidase superfamily"/>
    <property type="match status" value="1"/>
</dbReference>
<dbReference type="Pfam" id="PF00557">
    <property type="entry name" value="Peptidase_M24"/>
    <property type="match status" value="1"/>
</dbReference>
<organism evidence="5 6">
    <name type="scientific">Dictyobacter alpinus</name>
    <dbReference type="NCBI Taxonomy" id="2014873"/>
    <lineage>
        <taxon>Bacteria</taxon>
        <taxon>Bacillati</taxon>
        <taxon>Chloroflexota</taxon>
        <taxon>Ktedonobacteria</taxon>
        <taxon>Ktedonobacterales</taxon>
        <taxon>Dictyobacteraceae</taxon>
        <taxon>Dictyobacter</taxon>
    </lineage>
</organism>
<dbReference type="GO" id="GO:0004177">
    <property type="term" value="F:aminopeptidase activity"/>
    <property type="evidence" value="ECO:0007669"/>
    <property type="project" value="UniProtKB-ARBA"/>
</dbReference>
<dbReference type="AlphaFoldDB" id="A0A402B241"/>
<dbReference type="GO" id="GO:0046872">
    <property type="term" value="F:metal ion binding"/>
    <property type="evidence" value="ECO:0007669"/>
    <property type="project" value="UniProtKB-KW"/>
</dbReference>
<keyword evidence="1" id="KW-0479">Metal-binding</keyword>
<dbReference type="Proteomes" id="UP000287171">
    <property type="component" value="Unassembled WGS sequence"/>
</dbReference>
<comment type="caution">
    <text evidence="5">The sequence shown here is derived from an EMBL/GenBank/DDBJ whole genome shotgun (WGS) entry which is preliminary data.</text>
</comment>
<dbReference type="InterPro" id="IPR001714">
    <property type="entry name" value="Pept_M24_MAP"/>
</dbReference>
<dbReference type="InterPro" id="IPR000587">
    <property type="entry name" value="Creatinase_N"/>
</dbReference>
<evidence type="ECO:0000256" key="2">
    <source>
        <dbReference type="ARBA" id="ARBA00022801"/>
    </source>
</evidence>
<dbReference type="RefSeq" id="WP_126625987.1">
    <property type="nucleotide sequence ID" value="NZ_BIFT01000001.1"/>
</dbReference>
<keyword evidence="2" id="KW-0378">Hydrolase</keyword>
<feature type="domain" description="Creatinase N-terminal" evidence="4">
    <location>
        <begin position="6"/>
        <end position="136"/>
    </location>
</feature>
<keyword evidence="6" id="KW-1185">Reference proteome</keyword>
<dbReference type="InterPro" id="IPR050659">
    <property type="entry name" value="Peptidase_M24B"/>
</dbReference>
<dbReference type="InterPro" id="IPR029149">
    <property type="entry name" value="Creatin/AminoP/Spt16_N"/>
</dbReference>
<sequence length="366" mass="40137">MSQESIQQFRAWITEQGLDAFYVTQPQSASYLSGWLNDEEGAGSVVVSAQQQVLLTNPLYSEVAAREAPGWNVVIPTGRNYANAIASLAQEHGWKKIGFESVALSYASYEQLQQAGEGIFTLHPFEETIVNTLRYVKQPYELELLKHAIAITDATFAHLCQWIQPGMTEKDVEWEISRKMVELGADGTSFSSIVASGPNGSMPHAIPGQRQIQRGELITIDMGARYKGYCADMTRTICLGEPAEPRMKEVYETVLRAMKTCEQGLHAGLSGREADALARNVLAEAGLAEYYIHSTGHGVGLEIHENPALSQRAPEDVKLPVGSVVTVEPGVYIPGWTGTRVEDCVLVKEDGVEVLTQSPTELVIQR</sequence>
<dbReference type="EMBL" id="BIFT01000001">
    <property type="protein sequence ID" value="GCE25398.1"/>
    <property type="molecule type" value="Genomic_DNA"/>
</dbReference>
<dbReference type="InterPro" id="IPR001131">
    <property type="entry name" value="Peptidase_M24B_aminopep-P_CS"/>
</dbReference>
<dbReference type="InterPro" id="IPR036005">
    <property type="entry name" value="Creatinase/aminopeptidase-like"/>
</dbReference>
<dbReference type="PROSITE" id="PS00491">
    <property type="entry name" value="PROLINE_PEPTIDASE"/>
    <property type="match status" value="1"/>
</dbReference>
<name>A0A402B241_9CHLR</name>
<dbReference type="Pfam" id="PF01321">
    <property type="entry name" value="Creatinase_N"/>
    <property type="match status" value="1"/>
</dbReference>
<evidence type="ECO:0000259" key="4">
    <source>
        <dbReference type="Pfam" id="PF01321"/>
    </source>
</evidence>
<protein>
    <submittedName>
        <fullName evidence="5">Xaa-Pro dipeptidase</fullName>
    </submittedName>
</protein>
<dbReference type="SUPFAM" id="SSF55920">
    <property type="entry name" value="Creatinase/aminopeptidase"/>
    <property type="match status" value="1"/>
</dbReference>
<evidence type="ECO:0000256" key="1">
    <source>
        <dbReference type="ARBA" id="ARBA00022723"/>
    </source>
</evidence>
<evidence type="ECO:0000259" key="3">
    <source>
        <dbReference type="Pfam" id="PF00557"/>
    </source>
</evidence>
<dbReference type="Gene3D" id="3.40.350.10">
    <property type="entry name" value="Creatinase/prolidase N-terminal domain"/>
    <property type="match status" value="1"/>
</dbReference>
<reference evidence="6" key="1">
    <citation type="submission" date="2018-12" db="EMBL/GenBank/DDBJ databases">
        <title>Tengunoibacter tsumagoiensis gen. nov., sp. nov., Dictyobacter kobayashii sp. nov., D. alpinus sp. nov., and D. joshuensis sp. nov. and description of Dictyobacteraceae fam. nov. within the order Ktedonobacterales isolated from Tengu-no-mugimeshi.</title>
        <authorList>
            <person name="Wang C.M."/>
            <person name="Zheng Y."/>
            <person name="Sakai Y."/>
            <person name="Toyoda A."/>
            <person name="Minakuchi Y."/>
            <person name="Abe K."/>
            <person name="Yokota A."/>
            <person name="Yabe S."/>
        </authorList>
    </citation>
    <scope>NUCLEOTIDE SEQUENCE [LARGE SCALE GENOMIC DNA]</scope>
    <source>
        <strain evidence="6">Uno16</strain>
    </source>
</reference>